<comment type="caution">
    <text evidence="3">The sequence shown here is derived from an EMBL/GenBank/DDBJ whole genome shotgun (WGS) entry which is preliminary data.</text>
</comment>
<dbReference type="EMBL" id="MU590928">
    <property type="protein sequence ID" value="KAI5607650.1"/>
    <property type="molecule type" value="Genomic_DNA"/>
</dbReference>
<dbReference type="InterPro" id="IPR019152">
    <property type="entry name" value="DUF2046"/>
</dbReference>
<keyword evidence="4" id="KW-1185">Reference proteome</keyword>
<organism evidence="3 4">
    <name type="scientific">Silurus asotus</name>
    <name type="common">Amur catfish</name>
    <name type="synonym">Parasilurus asotus</name>
    <dbReference type="NCBI Taxonomy" id="30991"/>
    <lineage>
        <taxon>Eukaryota</taxon>
        <taxon>Metazoa</taxon>
        <taxon>Chordata</taxon>
        <taxon>Craniata</taxon>
        <taxon>Vertebrata</taxon>
        <taxon>Euteleostomi</taxon>
        <taxon>Actinopterygii</taxon>
        <taxon>Neopterygii</taxon>
        <taxon>Teleostei</taxon>
        <taxon>Ostariophysi</taxon>
        <taxon>Siluriformes</taxon>
        <taxon>Siluridae</taxon>
        <taxon>Silurus</taxon>
    </lineage>
</organism>
<keyword evidence="1" id="KW-0175">Coiled coil</keyword>
<evidence type="ECO:0000256" key="1">
    <source>
        <dbReference type="SAM" id="Coils"/>
    </source>
</evidence>
<proteinExistence type="predicted"/>
<feature type="region of interest" description="Disordered" evidence="2">
    <location>
        <begin position="1"/>
        <end position="33"/>
    </location>
</feature>
<dbReference type="AlphaFoldDB" id="A0AAD5A1R2"/>
<feature type="coiled-coil region" evidence="1">
    <location>
        <begin position="42"/>
        <end position="83"/>
    </location>
</feature>
<feature type="compositionally biased region" description="Acidic residues" evidence="2">
    <location>
        <begin position="1"/>
        <end position="10"/>
    </location>
</feature>
<gene>
    <name evidence="3" type="ORF">C0J50_6970</name>
</gene>
<protein>
    <submittedName>
        <fullName evidence="3">Coiled-coil domain-containing protein 6</fullName>
    </submittedName>
</protein>
<evidence type="ECO:0000313" key="4">
    <source>
        <dbReference type="Proteomes" id="UP001205998"/>
    </source>
</evidence>
<accession>A0AAD5A1R2</accession>
<reference evidence="3" key="1">
    <citation type="submission" date="2018-07" db="EMBL/GenBank/DDBJ databases">
        <title>Comparative genomics of catfishes provides insights into carnivory and benthic adaptation.</title>
        <authorList>
            <person name="Zhang Y."/>
            <person name="Wang D."/>
            <person name="Peng Z."/>
            <person name="Zheng S."/>
            <person name="Shao F."/>
            <person name="Tao W."/>
        </authorList>
    </citation>
    <scope>NUCLEOTIDE SEQUENCE</scope>
    <source>
        <strain evidence="3">Chongqing</strain>
    </source>
</reference>
<evidence type="ECO:0000256" key="2">
    <source>
        <dbReference type="SAM" id="MobiDB-lite"/>
    </source>
</evidence>
<dbReference type="Proteomes" id="UP001205998">
    <property type="component" value="Unassembled WGS sequence"/>
</dbReference>
<name>A0AAD5A1R2_SILAS</name>
<dbReference type="PANTHER" id="PTHR15276">
    <property type="entry name" value="H4 D10S170 PROTEIN-RELATED"/>
    <property type="match status" value="1"/>
</dbReference>
<evidence type="ECO:0000313" key="3">
    <source>
        <dbReference type="EMBL" id="KAI5607650.1"/>
    </source>
</evidence>
<dbReference type="Pfam" id="PF09755">
    <property type="entry name" value="DUF2046"/>
    <property type="match status" value="1"/>
</dbReference>
<dbReference type="PANTHER" id="PTHR15276:SF0">
    <property type="entry name" value="COILED-COIL DOMAIN-CONTAINING PROTEIN 6"/>
    <property type="match status" value="1"/>
</dbReference>
<sequence length="144" mass="15553">MADSASESDTDGAGSSSATLQCSASSSSSSKQQGFVISPFRLEELTNRLASLQQENKVLKIELETFKLKCKALQEENRDLRKASVTIVSADLENRVQRLYTPDPVPGARGVCVWVESGHWVANGLFEACFARLANAIVVFTSPG</sequence>
<feature type="compositionally biased region" description="Low complexity" evidence="2">
    <location>
        <begin position="15"/>
        <end position="30"/>
    </location>
</feature>